<proteinExistence type="inferred from homology"/>
<dbReference type="PANTHER" id="PTHR46696">
    <property type="entry name" value="P450, PUTATIVE (EUROFUNG)-RELATED"/>
    <property type="match status" value="1"/>
</dbReference>
<dbReference type="GO" id="GO:0020037">
    <property type="term" value="F:heme binding"/>
    <property type="evidence" value="ECO:0007669"/>
    <property type="project" value="InterPro"/>
</dbReference>
<reference evidence="2 3" key="1">
    <citation type="journal article" date="2015" name="Antonie Van Leeuwenhoek">
        <title>Pseudooceanicola atlanticus gen. nov. sp. nov., isolated from surface seawater of the Atlantic Ocean and reclassification of Oceanicola batsensis, Oceanicola marinus, Oceanicola nitratireducens, Oceanicola nanhaiensis, Oceanicola antarcticus and Oceanicola flagellatus, as Pseudooceanicola batsensis comb. nov., Pseudooceanicola marinus comb. nov., Pseudooceanicola nitratireducens comb. nov., Pseudooceanicola nanhaiensis comb. nov., Pseudooceanicola antarcticus comb. nov., and Pseudooceanicola flagellatus comb. nov.</title>
        <authorList>
            <person name="Lai Q."/>
            <person name="Li G."/>
            <person name="Liu X."/>
            <person name="Du Y."/>
            <person name="Sun F."/>
            <person name="Shao Z."/>
        </authorList>
    </citation>
    <scope>NUCLEOTIDE SEQUENCE [LARGE SCALE GENOMIC DNA]</scope>
    <source>
        <strain evidence="2 3">22II-s11g</strain>
    </source>
</reference>
<accession>A0A0A0E9P4</accession>
<dbReference type="InterPro" id="IPR001128">
    <property type="entry name" value="Cyt_P450"/>
</dbReference>
<sequence length="396" mass="44339">MTTLTRSDVPVDDAITIAQLTDDPYPIFKRLRAEAPVLRVPSINRILLTKAADTKYVKENWELFSSDDPRTPMARAFQAHTLMRKDGEAHLRERNAMAPAFSPRNIKGCWQDIYNQVAEDYIGRLPRGETVDLFTDLAAPYAARCLTHLLGIPEATDEEMTRWSQILIDGAGNFGNVPELYERSDAANVEMDALFDRCVERVKAEPDVSALSAMVNAEDPIPQSQIYSNIKIAIGGGINEPRDAFLTILYGLFTNPDQLEACVADAMWDKAFEEGVRWVAPIQASSRLVMEDCELRGHPIAKGEVVMTSQASACRDEEVYGEAEDYDIFRPKAQHQAFGNGPHFCQGTHIARRMLAQILLPMLFDRFPNMSLPDPEKVVFRGFGFRGPLSLPMTLN</sequence>
<evidence type="ECO:0000256" key="1">
    <source>
        <dbReference type="ARBA" id="ARBA00010617"/>
    </source>
</evidence>
<protein>
    <submittedName>
        <fullName evidence="2">Cytochrome P450</fullName>
    </submittedName>
</protein>
<dbReference type="STRING" id="1461694.ATO9_19470"/>
<dbReference type="RefSeq" id="WP_043753218.1">
    <property type="nucleotide sequence ID" value="NZ_AQQX01000013.1"/>
</dbReference>
<dbReference type="eggNOG" id="COG2124">
    <property type="taxonomic scope" value="Bacteria"/>
</dbReference>
<dbReference type="Proteomes" id="UP000030004">
    <property type="component" value="Unassembled WGS sequence"/>
</dbReference>
<comment type="similarity">
    <text evidence="1">Belongs to the cytochrome P450 family.</text>
</comment>
<dbReference type="GO" id="GO:0005506">
    <property type="term" value="F:iron ion binding"/>
    <property type="evidence" value="ECO:0007669"/>
    <property type="project" value="InterPro"/>
</dbReference>
<dbReference type="Gene3D" id="1.10.630.10">
    <property type="entry name" value="Cytochrome P450"/>
    <property type="match status" value="1"/>
</dbReference>
<dbReference type="OrthoDB" id="9801155at2"/>
<dbReference type="GO" id="GO:0016705">
    <property type="term" value="F:oxidoreductase activity, acting on paired donors, with incorporation or reduction of molecular oxygen"/>
    <property type="evidence" value="ECO:0007669"/>
    <property type="project" value="InterPro"/>
</dbReference>
<dbReference type="InterPro" id="IPR036396">
    <property type="entry name" value="Cyt_P450_sf"/>
</dbReference>
<dbReference type="AlphaFoldDB" id="A0A0A0E9P4"/>
<dbReference type="SUPFAM" id="SSF48264">
    <property type="entry name" value="Cytochrome P450"/>
    <property type="match status" value="1"/>
</dbReference>
<dbReference type="Pfam" id="PF00067">
    <property type="entry name" value="p450"/>
    <property type="match status" value="1"/>
</dbReference>
<comment type="caution">
    <text evidence="2">The sequence shown here is derived from an EMBL/GenBank/DDBJ whole genome shotgun (WGS) entry which is preliminary data.</text>
</comment>
<dbReference type="PANTHER" id="PTHR46696:SF1">
    <property type="entry name" value="CYTOCHROME P450 YJIB-RELATED"/>
    <property type="match status" value="1"/>
</dbReference>
<dbReference type="InterPro" id="IPR002397">
    <property type="entry name" value="Cyt_P450_B"/>
</dbReference>
<keyword evidence="3" id="KW-1185">Reference proteome</keyword>
<evidence type="ECO:0000313" key="2">
    <source>
        <dbReference type="EMBL" id="KGM47189.1"/>
    </source>
</evidence>
<dbReference type="GO" id="GO:0004497">
    <property type="term" value="F:monooxygenase activity"/>
    <property type="evidence" value="ECO:0007669"/>
    <property type="project" value="InterPro"/>
</dbReference>
<name>A0A0A0E9P4_9RHOB</name>
<evidence type="ECO:0000313" key="3">
    <source>
        <dbReference type="Proteomes" id="UP000030004"/>
    </source>
</evidence>
<dbReference type="PRINTS" id="PR00359">
    <property type="entry name" value="BP450"/>
</dbReference>
<organism evidence="2 3">
    <name type="scientific">Pseudooceanicola atlanticus</name>
    <dbReference type="NCBI Taxonomy" id="1461694"/>
    <lineage>
        <taxon>Bacteria</taxon>
        <taxon>Pseudomonadati</taxon>
        <taxon>Pseudomonadota</taxon>
        <taxon>Alphaproteobacteria</taxon>
        <taxon>Rhodobacterales</taxon>
        <taxon>Paracoccaceae</taxon>
        <taxon>Pseudooceanicola</taxon>
    </lineage>
</organism>
<gene>
    <name evidence="2" type="ORF">ATO9_19470</name>
</gene>
<dbReference type="EMBL" id="AQQX01000013">
    <property type="protein sequence ID" value="KGM47189.1"/>
    <property type="molecule type" value="Genomic_DNA"/>
</dbReference>